<dbReference type="PROSITE" id="PS00747">
    <property type="entry name" value="GLUTR"/>
    <property type="match status" value="1"/>
</dbReference>
<comment type="caution">
    <text evidence="19">The sequence shown here is derived from an EMBL/GenBank/DDBJ whole genome shotgun (WGS) entry which is preliminary data.</text>
</comment>
<comment type="domain">
    <text evidence="9">Possesses an unusual extended V-shaped dimeric structure with each monomer consisting of three distinct domains arranged along a curved 'spinal' alpha-helix. The N-terminal catalytic domain specifically recognizes the glutamate moiety of the substrate. The second domain is the NADPH-binding domain, and the third C-terminal domain is responsible for dimerization.</text>
</comment>
<comment type="pathway">
    <text evidence="1 9 14">Porphyrin-containing compound metabolism; protoporphyrin-IX biosynthesis; 5-aminolevulinate from L-glutamyl-tRNA(Glu): step 1/2.</text>
</comment>
<dbReference type="AlphaFoldDB" id="A0A9E5JZ21"/>
<evidence type="ECO:0000256" key="8">
    <source>
        <dbReference type="ARBA" id="ARBA00068659"/>
    </source>
</evidence>
<dbReference type="PANTHER" id="PTHR43013:SF1">
    <property type="entry name" value="GLUTAMYL-TRNA REDUCTASE"/>
    <property type="match status" value="1"/>
</dbReference>
<dbReference type="InterPro" id="IPR036291">
    <property type="entry name" value="NAD(P)-bd_dom_sf"/>
</dbReference>
<protein>
    <recommendedName>
        <fullName evidence="8 9">Glutamyl-tRNA reductase</fullName>
        <shortName evidence="9">GluTR</shortName>
        <ecNumber evidence="3 9">1.2.1.70</ecNumber>
    </recommendedName>
</protein>
<evidence type="ECO:0000256" key="6">
    <source>
        <dbReference type="ARBA" id="ARBA00023244"/>
    </source>
</evidence>
<keyword evidence="6 9" id="KW-0627">Porphyrin biosynthesis</keyword>
<feature type="binding site" evidence="9 11">
    <location>
        <position position="116"/>
    </location>
    <ligand>
        <name>substrate</name>
    </ligand>
</feature>
<dbReference type="InterPro" id="IPR015896">
    <property type="entry name" value="4pyrrol_synth_GluRdtase_dimer"/>
</dbReference>
<dbReference type="SUPFAM" id="SSF51735">
    <property type="entry name" value="NAD(P)-binding Rossmann-fold domains"/>
    <property type="match status" value="1"/>
</dbReference>
<dbReference type="FunFam" id="3.30.460.30:FF:000001">
    <property type="entry name" value="Glutamyl-tRNA reductase"/>
    <property type="match status" value="1"/>
</dbReference>
<evidence type="ECO:0000259" key="16">
    <source>
        <dbReference type="Pfam" id="PF00745"/>
    </source>
</evidence>
<evidence type="ECO:0000256" key="9">
    <source>
        <dbReference type="HAMAP-Rule" id="MF_00087"/>
    </source>
</evidence>
<dbReference type="InterPro" id="IPR015895">
    <property type="entry name" value="4pyrrol_synth_GluRdtase_N"/>
</dbReference>
<evidence type="ECO:0000256" key="7">
    <source>
        <dbReference type="ARBA" id="ARBA00047464"/>
    </source>
</evidence>
<comment type="subunit">
    <text evidence="9">Homodimer.</text>
</comment>
<gene>
    <name evidence="9" type="primary">hemA</name>
    <name evidence="19" type="ORF">G8770_05595</name>
</gene>
<keyword evidence="4 9" id="KW-0521">NADP</keyword>
<comment type="similarity">
    <text evidence="2 9 14">Belongs to the glutamyl-tRNA reductase family.</text>
</comment>
<dbReference type="Proteomes" id="UP000787472">
    <property type="component" value="Unassembled WGS sequence"/>
</dbReference>
<dbReference type="GO" id="GO:0008883">
    <property type="term" value="F:glutamyl-tRNA reductase activity"/>
    <property type="evidence" value="ECO:0007669"/>
    <property type="project" value="UniProtKB-UniRule"/>
</dbReference>
<evidence type="ECO:0000256" key="11">
    <source>
        <dbReference type="PIRSR" id="PIRSR000445-2"/>
    </source>
</evidence>
<feature type="active site" description="Nucleophile" evidence="9 10">
    <location>
        <position position="50"/>
    </location>
</feature>
<reference evidence="19" key="1">
    <citation type="submission" date="2020-03" db="EMBL/GenBank/DDBJ databases">
        <authorList>
            <person name="Guo F."/>
        </authorList>
    </citation>
    <scope>NUCLEOTIDE SEQUENCE</scope>
    <source>
        <strain evidence="19">JCM 30134</strain>
    </source>
</reference>
<feature type="domain" description="Glutamyl-tRNA reductase N-terminal" evidence="18">
    <location>
        <begin position="7"/>
        <end position="163"/>
    </location>
</feature>
<feature type="region of interest" description="Disordered" evidence="15">
    <location>
        <begin position="430"/>
        <end position="499"/>
    </location>
</feature>
<evidence type="ECO:0000259" key="18">
    <source>
        <dbReference type="Pfam" id="PF05201"/>
    </source>
</evidence>
<dbReference type="EC" id="1.2.1.70" evidence="3 9"/>
<name>A0A9E5JZ21_9GAMM</name>
<dbReference type="PIRSF" id="PIRSF000445">
    <property type="entry name" value="4pyrrol_synth_GluRdtase"/>
    <property type="match status" value="1"/>
</dbReference>
<evidence type="ECO:0000313" key="19">
    <source>
        <dbReference type="EMBL" id="NHO65012.1"/>
    </source>
</evidence>
<feature type="binding site" evidence="9 11">
    <location>
        <begin position="121"/>
        <end position="123"/>
    </location>
    <ligand>
        <name>substrate</name>
    </ligand>
</feature>
<evidence type="ECO:0000256" key="2">
    <source>
        <dbReference type="ARBA" id="ARBA00005916"/>
    </source>
</evidence>
<dbReference type="FunFam" id="3.40.50.720:FF:000031">
    <property type="entry name" value="Glutamyl-tRNA reductase"/>
    <property type="match status" value="1"/>
</dbReference>
<dbReference type="InterPro" id="IPR036453">
    <property type="entry name" value="GluRdtase_dimer_dom_sf"/>
</dbReference>
<dbReference type="GO" id="GO:0050661">
    <property type="term" value="F:NADP binding"/>
    <property type="evidence" value="ECO:0007669"/>
    <property type="project" value="InterPro"/>
</dbReference>
<feature type="binding site" evidence="9 12">
    <location>
        <begin position="196"/>
        <end position="201"/>
    </location>
    <ligand>
        <name>NADP(+)</name>
        <dbReference type="ChEBI" id="CHEBI:58349"/>
    </ligand>
</feature>
<dbReference type="InterPro" id="IPR006151">
    <property type="entry name" value="Shikm_DH/Glu-tRNA_Rdtase"/>
</dbReference>
<dbReference type="EMBL" id="JAAONZ010000003">
    <property type="protein sequence ID" value="NHO65012.1"/>
    <property type="molecule type" value="Genomic_DNA"/>
</dbReference>
<comment type="catalytic activity">
    <reaction evidence="7 9 14">
        <text>(S)-4-amino-5-oxopentanoate + tRNA(Glu) + NADP(+) = L-glutamyl-tRNA(Glu) + NADPH + H(+)</text>
        <dbReference type="Rhea" id="RHEA:12344"/>
        <dbReference type="Rhea" id="RHEA-COMP:9663"/>
        <dbReference type="Rhea" id="RHEA-COMP:9680"/>
        <dbReference type="ChEBI" id="CHEBI:15378"/>
        <dbReference type="ChEBI" id="CHEBI:57501"/>
        <dbReference type="ChEBI" id="CHEBI:57783"/>
        <dbReference type="ChEBI" id="CHEBI:58349"/>
        <dbReference type="ChEBI" id="CHEBI:78442"/>
        <dbReference type="ChEBI" id="CHEBI:78520"/>
        <dbReference type="EC" id="1.2.1.70"/>
    </reaction>
</comment>
<keyword evidence="5 9" id="KW-0560">Oxidoreductase</keyword>
<evidence type="ECO:0000256" key="14">
    <source>
        <dbReference type="RuleBase" id="RU000584"/>
    </source>
</evidence>
<dbReference type="SUPFAM" id="SSF69742">
    <property type="entry name" value="Glutamyl tRNA-reductase catalytic, N-terminal domain"/>
    <property type="match status" value="1"/>
</dbReference>
<feature type="domain" description="Quinate/shikimate 5-dehydrogenase/glutamyl-tRNA reductase" evidence="17">
    <location>
        <begin position="179"/>
        <end position="313"/>
    </location>
</feature>
<evidence type="ECO:0000256" key="10">
    <source>
        <dbReference type="PIRSR" id="PIRSR000445-1"/>
    </source>
</evidence>
<dbReference type="InterPro" id="IPR018214">
    <property type="entry name" value="GluRdtase_CS"/>
</dbReference>
<evidence type="ECO:0000256" key="13">
    <source>
        <dbReference type="PIRSR" id="PIRSR000445-4"/>
    </source>
</evidence>
<sequence length="499" mass="54184">MTLLAFGINHNTASLDIRERVAFAPEQMREALLKACDYPHLEEIAILSTCNRTEVYVDLLESADPAADPAKLYAPVQHWLESFHQLNPADLDSCHYCYRDEEAVGHMMKVASGLDSLVLGEPQILGQMKSAYSVACDAGTVGRSLHNAFHQVFGIAKRVRTETAIGENPVSVAYAAVSLAQQIFSDLKQDTALLIGAGETIELVAQHLAQQGVGHIIVANRTLERASLLAEKFSAEAVLLADIPDHLHRADIVITSTASQLPLLGKGAVESALKKRRHKPMFMVDIAVPRDVEPEVGELDDVYLYSVDDLREVIDEGKRSRQQAAEKAATIVADGVRQYLREQRALDSVATIKAYRQKAESVRDQELSKALKSLESGAAPEQVLSQLARGLTNKLLHGPTTRLKKAGASGDNQLLDLTHELFDLSGEDTVRADSKPTANGPLTSAVPDSAMSAGKPCNDEPLATERPGSESADAVCSGRKHPENTLPDHQPSERKLHDL</sequence>
<feature type="compositionally biased region" description="Basic and acidic residues" evidence="15">
    <location>
        <begin position="490"/>
        <end position="499"/>
    </location>
</feature>
<evidence type="ECO:0000256" key="4">
    <source>
        <dbReference type="ARBA" id="ARBA00022857"/>
    </source>
</evidence>
<organism evidence="19 20">
    <name type="scientific">Pseudomaricurvus hydrocarbonicus</name>
    <dbReference type="NCBI Taxonomy" id="1470433"/>
    <lineage>
        <taxon>Bacteria</taxon>
        <taxon>Pseudomonadati</taxon>
        <taxon>Pseudomonadota</taxon>
        <taxon>Gammaproteobacteria</taxon>
        <taxon>Cellvibrionales</taxon>
        <taxon>Cellvibrionaceae</taxon>
        <taxon>Pseudomaricurvus</taxon>
    </lineage>
</organism>
<accession>A0A9E5JZ21</accession>
<dbReference type="InterPro" id="IPR036343">
    <property type="entry name" value="GluRdtase_N_sf"/>
</dbReference>
<dbReference type="CDD" id="cd05213">
    <property type="entry name" value="NAD_bind_Glutamyl_tRNA_reduct"/>
    <property type="match status" value="1"/>
</dbReference>
<evidence type="ECO:0000256" key="12">
    <source>
        <dbReference type="PIRSR" id="PIRSR000445-3"/>
    </source>
</evidence>
<feature type="domain" description="Tetrapyrrole biosynthesis glutamyl-tRNA reductase dimerisation" evidence="16">
    <location>
        <begin position="327"/>
        <end position="424"/>
    </location>
</feature>
<dbReference type="PANTHER" id="PTHR43013">
    <property type="entry name" value="GLUTAMYL-TRNA REDUCTASE"/>
    <property type="match status" value="1"/>
</dbReference>
<dbReference type="HAMAP" id="MF_00087">
    <property type="entry name" value="Glu_tRNA_reductase"/>
    <property type="match status" value="1"/>
</dbReference>
<dbReference type="Gene3D" id="3.40.50.720">
    <property type="entry name" value="NAD(P)-binding Rossmann-like Domain"/>
    <property type="match status" value="1"/>
</dbReference>
<dbReference type="GO" id="GO:0019353">
    <property type="term" value="P:protoporphyrinogen IX biosynthetic process from glutamate"/>
    <property type="evidence" value="ECO:0007669"/>
    <property type="project" value="TreeGrafter"/>
</dbReference>
<dbReference type="InterPro" id="IPR000343">
    <property type="entry name" value="4pyrrol_synth_GluRdtase"/>
</dbReference>
<evidence type="ECO:0000256" key="1">
    <source>
        <dbReference type="ARBA" id="ARBA00005059"/>
    </source>
</evidence>
<evidence type="ECO:0000256" key="15">
    <source>
        <dbReference type="SAM" id="MobiDB-lite"/>
    </source>
</evidence>
<dbReference type="NCBIfam" id="TIGR01035">
    <property type="entry name" value="hemA"/>
    <property type="match status" value="1"/>
</dbReference>
<feature type="site" description="Important for activity" evidence="9 13">
    <location>
        <position position="106"/>
    </location>
</feature>
<comment type="function">
    <text evidence="9">Catalyzes the NADPH-dependent reduction of glutamyl-tRNA(Glu) to glutamate 1-semialdehyde (GSA).</text>
</comment>
<keyword evidence="20" id="KW-1185">Reference proteome</keyword>
<evidence type="ECO:0000256" key="5">
    <source>
        <dbReference type="ARBA" id="ARBA00023002"/>
    </source>
</evidence>
<evidence type="ECO:0000313" key="20">
    <source>
        <dbReference type="Proteomes" id="UP000787472"/>
    </source>
</evidence>
<evidence type="ECO:0000256" key="3">
    <source>
        <dbReference type="ARBA" id="ARBA00012970"/>
    </source>
</evidence>
<feature type="binding site" evidence="9 11">
    <location>
        <position position="127"/>
    </location>
    <ligand>
        <name>substrate</name>
    </ligand>
</feature>
<dbReference type="Pfam" id="PF05201">
    <property type="entry name" value="GlutR_N"/>
    <property type="match status" value="1"/>
</dbReference>
<feature type="binding site" evidence="9 11">
    <location>
        <begin position="49"/>
        <end position="52"/>
    </location>
    <ligand>
        <name>substrate</name>
    </ligand>
</feature>
<dbReference type="SUPFAM" id="SSF69075">
    <property type="entry name" value="Glutamyl tRNA-reductase dimerization domain"/>
    <property type="match status" value="1"/>
</dbReference>
<dbReference type="Pfam" id="PF00745">
    <property type="entry name" value="GlutR_dimer"/>
    <property type="match status" value="1"/>
</dbReference>
<proteinExistence type="inferred from homology"/>
<dbReference type="Gene3D" id="3.30.460.30">
    <property type="entry name" value="Glutamyl-tRNA reductase, N-terminal domain"/>
    <property type="match status" value="1"/>
</dbReference>
<dbReference type="Pfam" id="PF01488">
    <property type="entry name" value="Shikimate_DH"/>
    <property type="match status" value="1"/>
</dbReference>
<evidence type="ECO:0000259" key="17">
    <source>
        <dbReference type="Pfam" id="PF01488"/>
    </source>
</evidence>
<comment type="miscellaneous">
    <text evidence="9">During catalysis, the active site Cys acts as a nucleophile attacking the alpha-carbonyl group of tRNA-bound glutamate with the formation of a thioester intermediate between enzyme and glutamate, and the concomitant release of tRNA(Glu). The thioester intermediate is finally reduced by direct hydride transfer from NADPH, to form the product GSA.</text>
</comment>